<evidence type="ECO:0000256" key="3">
    <source>
        <dbReference type="ARBA" id="ARBA00022989"/>
    </source>
</evidence>
<evidence type="ECO:0000256" key="1">
    <source>
        <dbReference type="ARBA" id="ARBA00004141"/>
    </source>
</evidence>
<protein>
    <submittedName>
        <fullName evidence="7">Putative RDD family membrane protein YckC</fullName>
    </submittedName>
</protein>
<name>A0A368VKA5_9BACT</name>
<dbReference type="EMBL" id="QPIZ01000001">
    <property type="protein sequence ID" value="RCW39421.1"/>
    <property type="molecule type" value="Genomic_DNA"/>
</dbReference>
<feature type="domain" description="RDD" evidence="6">
    <location>
        <begin position="53"/>
        <end position="176"/>
    </location>
</feature>
<evidence type="ECO:0000256" key="2">
    <source>
        <dbReference type="ARBA" id="ARBA00022692"/>
    </source>
</evidence>
<keyword evidence="2 5" id="KW-0812">Transmembrane</keyword>
<evidence type="ECO:0000256" key="5">
    <source>
        <dbReference type="SAM" id="Phobius"/>
    </source>
</evidence>
<keyword evidence="3 5" id="KW-1133">Transmembrane helix</keyword>
<keyword evidence="8" id="KW-1185">Reference proteome</keyword>
<feature type="transmembrane region" description="Helical" evidence="5">
    <location>
        <begin position="91"/>
        <end position="111"/>
    </location>
</feature>
<dbReference type="InterPro" id="IPR010432">
    <property type="entry name" value="RDD"/>
</dbReference>
<evidence type="ECO:0000256" key="4">
    <source>
        <dbReference type="ARBA" id="ARBA00023136"/>
    </source>
</evidence>
<gene>
    <name evidence="7" type="ORF">DFO77_101191</name>
</gene>
<dbReference type="Pfam" id="PF06271">
    <property type="entry name" value="RDD"/>
    <property type="match status" value="1"/>
</dbReference>
<evidence type="ECO:0000313" key="8">
    <source>
        <dbReference type="Proteomes" id="UP000252733"/>
    </source>
</evidence>
<evidence type="ECO:0000313" key="7">
    <source>
        <dbReference type="EMBL" id="RCW39421.1"/>
    </source>
</evidence>
<dbReference type="PANTHER" id="PTHR38480:SF1">
    <property type="entry name" value="SLR0254 PROTEIN"/>
    <property type="match status" value="1"/>
</dbReference>
<organism evidence="7 8">
    <name type="scientific">Marinilabilia salmonicolor</name>
    <dbReference type="NCBI Taxonomy" id="989"/>
    <lineage>
        <taxon>Bacteria</taxon>
        <taxon>Pseudomonadati</taxon>
        <taxon>Bacteroidota</taxon>
        <taxon>Bacteroidia</taxon>
        <taxon>Marinilabiliales</taxon>
        <taxon>Marinilabiliaceae</taxon>
        <taxon>Marinilabilia</taxon>
    </lineage>
</organism>
<keyword evidence="4 5" id="KW-0472">Membrane</keyword>
<comment type="caution">
    <text evidence="7">The sequence shown here is derived from an EMBL/GenBank/DDBJ whole genome shotgun (WGS) entry which is preliminary data.</text>
</comment>
<proteinExistence type="predicted"/>
<evidence type="ECO:0000259" key="6">
    <source>
        <dbReference type="Pfam" id="PF06271"/>
    </source>
</evidence>
<dbReference type="GO" id="GO:0016020">
    <property type="term" value="C:membrane"/>
    <property type="evidence" value="ECO:0007669"/>
    <property type="project" value="UniProtKB-SubCell"/>
</dbReference>
<dbReference type="PANTHER" id="PTHR38480">
    <property type="entry name" value="SLR0254 PROTEIN"/>
    <property type="match status" value="1"/>
</dbReference>
<feature type="transmembrane region" description="Helical" evidence="5">
    <location>
        <begin position="60"/>
        <end position="85"/>
    </location>
</feature>
<reference evidence="7 8" key="1">
    <citation type="submission" date="2018-07" db="EMBL/GenBank/DDBJ databases">
        <title>Freshwater and sediment microbial communities from various areas in North America, analyzing microbe dynamics in response to fracking.</title>
        <authorList>
            <person name="Lamendella R."/>
        </authorList>
    </citation>
    <scope>NUCLEOTIDE SEQUENCE [LARGE SCALE GENOMIC DNA]</scope>
    <source>
        <strain evidence="7 8">160A</strain>
    </source>
</reference>
<dbReference type="Proteomes" id="UP000252733">
    <property type="component" value="Unassembled WGS sequence"/>
</dbReference>
<comment type="subcellular location">
    <subcellularLocation>
        <location evidence="1">Membrane</location>
        <topology evidence="1">Multi-pass membrane protein</topology>
    </subcellularLocation>
</comment>
<sequence length="274" mass="31490">MTIRQPILKTREIKVSSRENYYICLLVEPTLPFFHMETIQLNTTQNVSLEFPVASVADRILAYALDLIIMGVYALAIVLTFVVWLQMDADIMLFLFFLPLPFYHFLFELLFQGQSPGKKMMKIKVFKADGSQLTPGSCFVRWIFRLFDVTATSGALATIFIIVNGKGQRLGDIAAGTTILKTSRKHTFQQTLWTEVEENYEPFYPEAEVLSDQDVQLIQEVIYTTTSNDRPDTYMKLLTNTREAIEKKTNTMAKQTDIEYLQTMVKDYNACHRG</sequence>
<dbReference type="AlphaFoldDB" id="A0A368VKA5"/>
<accession>A0A368VKA5</accession>